<evidence type="ECO:0008006" key="4">
    <source>
        <dbReference type="Google" id="ProtNLM"/>
    </source>
</evidence>
<feature type="compositionally biased region" description="Low complexity" evidence="1">
    <location>
        <begin position="116"/>
        <end position="134"/>
    </location>
</feature>
<evidence type="ECO:0000313" key="3">
    <source>
        <dbReference type="Proteomes" id="UP000509658"/>
    </source>
</evidence>
<organism evidence="2 3">
    <name type="scientific">Candidatus Reidiella endopervernicosa</name>
    <dbReference type="NCBI Taxonomy" id="2738883"/>
    <lineage>
        <taxon>Bacteria</taxon>
        <taxon>Pseudomonadati</taxon>
        <taxon>Pseudomonadota</taxon>
        <taxon>Gammaproteobacteria</taxon>
        <taxon>Candidatus Reidiella</taxon>
    </lineage>
</organism>
<dbReference type="AlphaFoldDB" id="A0A6N0HZL5"/>
<dbReference type="KEGG" id="rev:HUE57_17225"/>
<reference evidence="2 3" key="1">
    <citation type="submission" date="2020-05" db="EMBL/GenBank/DDBJ databases">
        <title>Horizontal transmission and recombination maintain forever young bacterial symbiont genomes.</title>
        <authorList>
            <person name="Russell S.L."/>
            <person name="Pepper-Tunick E."/>
            <person name="Svedberg J."/>
            <person name="Byrne A."/>
            <person name="Ruelas Castillo J."/>
            <person name="Vollmers C."/>
            <person name="Beinart R.A."/>
            <person name="Corbett-Detig R."/>
        </authorList>
    </citation>
    <scope>NUCLEOTIDE SEQUENCE [LARGE SCALE GENOMIC DNA]</scope>
    <source>
        <strain evidence="2">Santa_Monica_outfall</strain>
    </source>
</reference>
<feature type="region of interest" description="Disordered" evidence="1">
    <location>
        <begin position="105"/>
        <end position="134"/>
    </location>
</feature>
<dbReference type="EMBL" id="CP054491">
    <property type="protein sequence ID" value="QKQ27830.1"/>
    <property type="molecule type" value="Genomic_DNA"/>
</dbReference>
<name>A0A6N0HZL5_9GAMM</name>
<dbReference type="SUPFAM" id="SSF54631">
    <property type="entry name" value="CBS-domain pair"/>
    <property type="match status" value="1"/>
</dbReference>
<gene>
    <name evidence="2" type="ORF">HUE57_17225</name>
</gene>
<accession>A0A6N0HZL5</accession>
<evidence type="ECO:0000313" key="2">
    <source>
        <dbReference type="EMBL" id="QKQ27830.1"/>
    </source>
</evidence>
<dbReference type="RefSeq" id="WP_135622589.1">
    <property type="nucleotide sequence ID" value="NZ_CP054491.1"/>
</dbReference>
<sequence length="134" mass="14668">MDLKNLAIPTAVMRAGMSIGEFLRECVKSDVPGLPFANEQGEIVGRISIRHCFKECCIPHFMIDTAHLLGDEIEAVNIPHIDARRLLDEPVERYLLSDFPHATPTHHLSKGSPLWSSSTAPTSSSSRMATTAAS</sequence>
<evidence type="ECO:0000256" key="1">
    <source>
        <dbReference type="SAM" id="MobiDB-lite"/>
    </source>
</evidence>
<proteinExistence type="predicted"/>
<dbReference type="InterPro" id="IPR046342">
    <property type="entry name" value="CBS_dom_sf"/>
</dbReference>
<dbReference type="Proteomes" id="UP000509658">
    <property type="component" value="Chromosome"/>
</dbReference>
<protein>
    <recommendedName>
        <fullName evidence="4">CBS domain-containing protein</fullName>
    </recommendedName>
</protein>
<keyword evidence="3" id="KW-1185">Reference proteome</keyword>